<dbReference type="InterPro" id="IPR001910">
    <property type="entry name" value="Inosine/uridine_hydrolase_dom"/>
</dbReference>
<evidence type="ECO:0000256" key="1">
    <source>
        <dbReference type="ARBA" id="ARBA00022801"/>
    </source>
</evidence>
<evidence type="ECO:0000313" key="5">
    <source>
        <dbReference type="Proteomes" id="UP000240542"/>
    </source>
</evidence>
<dbReference type="InterPro" id="IPR023186">
    <property type="entry name" value="IUNH"/>
</dbReference>
<dbReference type="GO" id="GO:0008477">
    <property type="term" value="F:purine nucleosidase activity"/>
    <property type="evidence" value="ECO:0007669"/>
    <property type="project" value="TreeGrafter"/>
</dbReference>
<dbReference type="InterPro" id="IPR036452">
    <property type="entry name" value="Ribo_hydro-like"/>
</dbReference>
<dbReference type="Pfam" id="PF01156">
    <property type="entry name" value="IU_nuc_hydro"/>
    <property type="match status" value="1"/>
</dbReference>
<dbReference type="AlphaFoldDB" id="A0A2P8DFM9"/>
<reference evidence="4 5" key="1">
    <citation type="submission" date="2018-03" db="EMBL/GenBank/DDBJ databases">
        <title>Genomic Encyclopedia of Archaeal and Bacterial Type Strains, Phase II (KMG-II): from individual species to whole genera.</title>
        <authorList>
            <person name="Goeker M."/>
        </authorList>
    </citation>
    <scope>NUCLEOTIDE SEQUENCE [LARGE SCALE GENOMIC DNA]</scope>
    <source>
        <strain evidence="4 5">DSM 45312</strain>
    </source>
</reference>
<dbReference type="PANTHER" id="PTHR12304">
    <property type="entry name" value="INOSINE-URIDINE PREFERRING NUCLEOSIDE HYDROLASE"/>
    <property type="match status" value="1"/>
</dbReference>
<proteinExistence type="predicted"/>
<dbReference type="PANTHER" id="PTHR12304:SF4">
    <property type="entry name" value="URIDINE NUCLEOSIDASE"/>
    <property type="match status" value="1"/>
</dbReference>
<keyword evidence="2" id="KW-0326">Glycosidase</keyword>
<dbReference type="SUPFAM" id="SSF53590">
    <property type="entry name" value="Nucleoside hydrolase"/>
    <property type="match status" value="1"/>
</dbReference>
<evidence type="ECO:0000313" key="4">
    <source>
        <dbReference type="EMBL" id="PSK96009.1"/>
    </source>
</evidence>
<accession>A0A2P8DFM9</accession>
<feature type="domain" description="Inosine/uridine-preferring nucleoside hydrolase" evidence="3">
    <location>
        <begin position="18"/>
        <end position="290"/>
    </location>
</feature>
<sequence>MSDPTSTPAPSTPEPARILLDTDIGTDVDDALALGVLLGSPEVRLLGCTTVYGDTVLRARLTRRLAGLAGHDVPVVAGAAATLTEREVFWPGHEGRAHEGLADERLREDVDAVGLLTATVAAAPGAVDVVAIGPLTNIAHAVRADPAFAANVRRLYVMGGRFDRPEPEHNFQSDPEAARIVFASGVRAVVCGLEATQRLRIAGRDIARITAAGGFGAALGDEIAAWCGFTGEDWSVPHDPLTVLTLVRPDLFGFRRGAVDVSVAGADPGTSVLRPDPDGPVEVAADFDAGAATEEIVARIIAAGAGG</sequence>
<organism evidence="4 5">
    <name type="scientific">Murinocardiopsis flavida</name>
    <dbReference type="NCBI Taxonomy" id="645275"/>
    <lineage>
        <taxon>Bacteria</taxon>
        <taxon>Bacillati</taxon>
        <taxon>Actinomycetota</taxon>
        <taxon>Actinomycetes</taxon>
        <taxon>Streptosporangiales</taxon>
        <taxon>Nocardiopsidaceae</taxon>
        <taxon>Murinocardiopsis</taxon>
    </lineage>
</organism>
<comment type="caution">
    <text evidence="4">The sequence shown here is derived from an EMBL/GenBank/DDBJ whole genome shotgun (WGS) entry which is preliminary data.</text>
</comment>
<name>A0A2P8DFM9_9ACTN</name>
<keyword evidence="5" id="KW-1185">Reference proteome</keyword>
<dbReference type="OrthoDB" id="9797882at2"/>
<dbReference type="RefSeq" id="WP_106584448.1">
    <property type="nucleotide sequence ID" value="NZ_PYGA01000013.1"/>
</dbReference>
<dbReference type="Gene3D" id="3.90.245.10">
    <property type="entry name" value="Ribonucleoside hydrolase-like"/>
    <property type="match status" value="1"/>
</dbReference>
<dbReference type="GO" id="GO:0006152">
    <property type="term" value="P:purine nucleoside catabolic process"/>
    <property type="evidence" value="ECO:0007669"/>
    <property type="project" value="TreeGrafter"/>
</dbReference>
<gene>
    <name evidence="4" type="ORF">CLV63_113172</name>
</gene>
<evidence type="ECO:0000259" key="3">
    <source>
        <dbReference type="Pfam" id="PF01156"/>
    </source>
</evidence>
<dbReference type="EMBL" id="PYGA01000013">
    <property type="protein sequence ID" value="PSK96009.1"/>
    <property type="molecule type" value="Genomic_DNA"/>
</dbReference>
<keyword evidence="1" id="KW-0378">Hydrolase</keyword>
<dbReference type="Proteomes" id="UP000240542">
    <property type="component" value="Unassembled WGS sequence"/>
</dbReference>
<dbReference type="GO" id="GO:0005829">
    <property type="term" value="C:cytosol"/>
    <property type="evidence" value="ECO:0007669"/>
    <property type="project" value="TreeGrafter"/>
</dbReference>
<protein>
    <submittedName>
        <fullName evidence="4">Purine nucleosidase</fullName>
    </submittedName>
</protein>
<evidence type="ECO:0000256" key="2">
    <source>
        <dbReference type="ARBA" id="ARBA00023295"/>
    </source>
</evidence>